<name>A0AAV4DRY0_9GAST</name>
<feature type="region of interest" description="Disordered" evidence="1">
    <location>
        <begin position="134"/>
        <end position="161"/>
    </location>
</feature>
<organism evidence="2 3">
    <name type="scientific">Plakobranchus ocellatus</name>
    <dbReference type="NCBI Taxonomy" id="259542"/>
    <lineage>
        <taxon>Eukaryota</taxon>
        <taxon>Metazoa</taxon>
        <taxon>Spiralia</taxon>
        <taxon>Lophotrochozoa</taxon>
        <taxon>Mollusca</taxon>
        <taxon>Gastropoda</taxon>
        <taxon>Heterobranchia</taxon>
        <taxon>Euthyneura</taxon>
        <taxon>Panpulmonata</taxon>
        <taxon>Sacoglossa</taxon>
        <taxon>Placobranchoidea</taxon>
        <taxon>Plakobranchidae</taxon>
        <taxon>Plakobranchus</taxon>
    </lineage>
</organism>
<evidence type="ECO:0000313" key="3">
    <source>
        <dbReference type="Proteomes" id="UP000735302"/>
    </source>
</evidence>
<feature type="region of interest" description="Disordered" evidence="1">
    <location>
        <begin position="11"/>
        <end position="32"/>
    </location>
</feature>
<dbReference type="EMBL" id="BLXT01008234">
    <property type="protein sequence ID" value="GFO46909.1"/>
    <property type="molecule type" value="Genomic_DNA"/>
</dbReference>
<dbReference type="Proteomes" id="UP000735302">
    <property type="component" value="Unassembled WGS sequence"/>
</dbReference>
<feature type="compositionally biased region" description="Polar residues" evidence="1">
    <location>
        <begin position="134"/>
        <end position="153"/>
    </location>
</feature>
<dbReference type="AlphaFoldDB" id="A0AAV4DRY0"/>
<reference evidence="2 3" key="1">
    <citation type="journal article" date="2021" name="Elife">
        <title>Chloroplast acquisition without the gene transfer in kleptoplastic sea slugs, Plakobranchus ocellatus.</title>
        <authorList>
            <person name="Maeda T."/>
            <person name="Takahashi S."/>
            <person name="Yoshida T."/>
            <person name="Shimamura S."/>
            <person name="Takaki Y."/>
            <person name="Nagai Y."/>
            <person name="Toyoda A."/>
            <person name="Suzuki Y."/>
            <person name="Arimoto A."/>
            <person name="Ishii H."/>
            <person name="Satoh N."/>
            <person name="Nishiyama T."/>
            <person name="Hasebe M."/>
            <person name="Maruyama T."/>
            <person name="Minagawa J."/>
            <person name="Obokata J."/>
            <person name="Shigenobu S."/>
        </authorList>
    </citation>
    <scope>NUCLEOTIDE SEQUENCE [LARGE SCALE GENOMIC DNA]</scope>
</reference>
<evidence type="ECO:0000313" key="2">
    <source>
        <dbReference type="EMBL" id="GFO46909.1"/>
    </source>
</evidence>
<protein>
    <submittedName>
        <fullName evidence="2">Uncharacterized protein</fullName>
    </submittedName>
</protein>
<evidence type="ECO:0000256" key="1">
    <source>
        <dbReference type="SAM" id="MobiDB-lite"/>
    </source>
</evidence>
<gene>
    <name evidence="2" type="ORF">PoB_007341400</name>
</gene>
<sequence>MISGFQALPLGQGDDDGTLTRDRGFREGSPSIAPPTPPFWNGLVGIKISATFYYLQPLFMNGEQRTSLMFRVGGRGVFIYMGLNNSEQSGSDTDEVSPEFIRFCQRLKSIQVADFQNRMADSVEVHDSLSVAHSNAIPTNTRNQVRSPNQAVNKKSHPGFG</sequence>
<proteinExistence type="predicted"/>
<comment type="caution">
    <text evidence="2">The sequence shown here is derived from an EMBL/GenBank/DDBJ whole genome shotgun (WGS) entry which is preliminary data.</text>
</comment>
<accession>A0AAV4DRY0</accession>
<keyword evidence="3" id="KW-1185">Reference proteome</keyword>